<evidence type="ECO:0000259" key="5">
    <source>
        <dbReference type="PROSITE" id="PS51471"/>
    </source>
</evidence>
<comment type="cofactor">
    <cofactor evidence="1">
        <name>Fe(2+)</name>
        <dbReference type="ChEBI" id="CHEBI:29033"/>
    </cofactor>
</comment>
<dbReference type="FunFam" id="3.30.70.330:FF:000570">
    <property type="entry name" value="ALKylated DNA repair protein AlkB homolog"/>
    <property type="match status" value="1"/>
</dbReference>
<dbReference type="InterPro" id="IPR034256">
    <property type="entry name" value="ALKBH8_RRM"/>
</dbReference>
<reference evidence="6 7" key="1">
    <citation type="journal article" date="2021" name="BMC Biol.">
        <title>Horizontally acquired antibacterial genes associated with adaptive radiation of ladybird beetles.</title>
        <authorList>
            <person name="Li H.S."/>
            <person name="Tang X.F."/>
            <person name="Huang Y.H."/>
            <person name="Xu Z.Y."/>
            <person name="Chen M.L."/>
            <person name="Du X.Y."/>
            <person name="Qiu B.Y."/>
            <person name="Chen P.T."/>
            <person name="Zhang W."/>
            <person name="Slipinski A."/>
            <person name="Escalona H.E."/>
            <person name="Waterhouse R.M."/>
            <person name="Zwick A."/>
            <person name="Pang H."/>
        </authorList>
    </citation>
    <scope>NUCLEOTIDE SEQUENCE [LARGE SCALE GENOMIC DNA]</scope>
    <source>
        <strain evidence="6">SYSU2018</strain>
    </source>
</reference>
<dbReference type="CDD" id="cd12431">
    <property type="entry name" value="RRM_ALKBH8"/>
    <property type="match status" value="1"/>
</dbReference>
<protein>
    <recommendedName>
        <fullName evidence="5">Fe2OG dioxygenase domain-containing protein</fullName>
    </recommendedName>
</protein>
<comment type="caution">
    <text evidence="6">The sequence shown here is derived from an EMBL/GenBank/DDBJ whole genome shotgun (WGS) entry which is preliminary data.</text>
</comment>
<name>A0ABD2MHU4_9CUCU</name>
<dbReference type="SUPFAM" id="SSF54928">
    <property type="entry name" value="RNA-binding domain, RBD"/>
    <property type="match status" value="1"/>
</dbReference>
<dbReference type="Gene3D" id="3.30.70.330">
    <property type="match status" value="1"/>
</dbReference>
<dbReference type="Gene3D" id="2.60.120.590">
    <property type="entry name" value="Alpha-ketoglutarate-dependent dioxygenase AlkB-like"/>
    <property type="match status" value="1"/>
</dbReference>
<dbReference type="Pfam" id="PF13532">
    <property type="entry name" value="2OG-FeII_Oxy_2"/>
    <property type="match status" value="1"/>
</dbReference>
<dbReference type="PANTHER" id="PTHR12463:SF1">
    <property type="entry name" value="2-OXOGLUTARATE AND FE-DEPENDENT OXYGENASE FAMILY PROTEIN"/>
    <property type="match status" value="1"/>
</dbReference>
<dbReference type="PANTHER" id="PTHR12463">
    <property type="entry name" value="OXYGENASE-RELATED"/>
    <property type="match status" value="1"/>
</dbReference>
<keyword evidence="3" id="KW-0963">Cytoplasm</keyword>
<evidence type="ECO:0000313" key="6">
    <source>
        <dbReference type="EMBL" id="KAL3265929.1"/>
    </source>
</evidence>
<dbReference type="EMBL" id="JABFTP020000001">
    <property type="protein sequence ID" value="KAL3265929.1"/>
    <property type="molecule type" value="Genomic_DNA"/>
</dbReference>
<dbReference type="AlphaFoldDB" id="A0ABD2MHU4"/>
<gene>
    <name evidence="6" type="ORF">HHI36_010118</name>
</gene>
<proteinExistence type="predicted"/>
<organism evidence="6 7">
    <name type="scientific">Cryptolaemus montrouzieri</name>
    <dbReference type="NCBI Taxonomy" id="559131"/>
    <lineage>
        <taxon>Eukaryota</taxon>
        <taxon>Metazoa</taxon>
        <taxon>Ecdysozoa</taxon>
        <taxon>Arthropoda</taxon>
        <taxon>Hexapoda</taxon>
        <taxon>Insecta</taxon>
        <taxon>Pterygota</taxon>
        <taxon>Neoptera</taxon>
        <taxon>Endopterygota</taxon>
        <taxon>Coleoptera</taxon>
        <taxon>Polyphaga</taxon>
        <taxon>Cucujiformia</taxon>
        <taxon>Coccinelloidea</taxon>
        <taxon>Coccinellidae</taxon>
        <taxon>Scymninae</taxon>
        <taxon>Scymnini</taxon>
        <taxon>Cryptolaemus</taxon>
    </lineage>
</organism>
<dbReference type="InterPro" id="IPR037151">
    <property type="entry name" value="AlkB-like_sf"/>
</dbReference>
<dbReference type="InterPro" id="IPR035979">
    <property type="entry name" value="RBD_domain_sf"/>
</dbReference>
<accession>A0ABD2MHU4</accession>
<keyword evidence="7" id="KW-1185">Reference proteome</keyword>
<evidence type="ECO:0000313" key="7">
    <source>
        <dbReference type="Proteomes" id="UP001516400"/>
    </source>
</evidence>
<dbReference type="Proteomes" id="UP001516400">
    <property type="component" value="Unassembled WGS sequence"/>
</dbReference>
<keyword evidence="4" id="KW-0949">S-adenosyl-L-methionine</keyword>
<dbReference type="InterPro" id="IPR027450">
    <property type="entry name" value="AlkB-like"/>
</dbReference>
<evidence type="ECO:0000256" key="3">
    <source>
        <dbReference type="ARBA" id="ARBA00022490"/>
    </source>
</evidence>
<comment type="subcellular location">
    <subcellularLocation>
        <location evidence="2">Cytoplasm</location>
    </subcellularLocation>
</comment>
<evidence type="ECO:0000256" key="1">
    <source>
        <dbReference type="ARBA" id="ARBA00001954"/>
    </source>
</evidence>
<dbReference type="PROSITE" id="PS51471">
    <property type="entry name" value="FE2OG_OXY"/>
    <property type="match status" value="1"/>
</dbReference>
<evidence type="ECO:0000256" key="4">
    <source>
        <dbReference type="ARBA" id="ARBA00022691"/>
    </source>
</evidence>
<dbReference type="InterPro" id="IPR032857">
    <property type="entry name" value="ALKBH4"/>
</dbReference>
<dbReference type="InterPro" id="IPR012677">
    <property type="entry name" value="Nucleotide-bd_a/b_plait_sf"/>
</dbReference>
<feature type="domain" description="Fe2OG dioxygenase" evidence="5">
    <location>
        <begin position="202"/>
        <end position="307"/>
    </location>
</feature>
<dbReference type="GO" id="GO:0005737">
    <property type="term" value="C:cytoplasm"/>
    <property type="evidence" value="ECO:0007669"/>
    <property type="project" value="UniProtKB-SubCell"/>
</dbReference>
<dbReference type="SUPFAM" id="SSF51197">
    <property type="entry name" value="Clavaminate synthase-like"/>
    <property type="match status" value="1"/>
</dbReference>
<dbReference type="InterPro" id="IPR005123">
    <property type="entry name" value="Oxoglu/Fe-dep_dioxygenase_dom"/>
</dbReference>
<sequence>MKKLERKIKRHQHALLRDGIVTSEQPTKILAICNAGLVNGLSEEILIISFEKYGEISNILMPPGKSYCFVCFASIKSSNQCYISSNGQLNIAQDKKPILLSFIESLPEIVYDKTWDSVPPGLIILNDFISENEEKLLMDLPKFDETSIGSMKNRQVKHFGFEFKYDINNVDKSHPLPMKIPSECDFIFTRLRKKCDKFADFVPDQLTVNKYLPGQGIPSHVDTHSAFVDPLMSLSLGSPIVMDFKNEIGSHYCIMLPQRSLIIMSEESRYLWTHGITPRKYDVIRNNDRCNLSIRHTRISYTFRKIRKGDCNCRFVSKCDSVRKKENSVWRMIKLLQNWRKLMYMKFMIILPNISVKLGINRGRIF</sequence>
<evidence type="ECO:0000256" key="2">
    <source>
        <dbReference type="ARBA" id="ARBA00004496"/>
    </source>
</evidence>